<name>A0AAV7CRH1_ENGPU</name>
<dbReference type="InterPro" id="IPR016024">
    <property type="entry name" value="ARM-type_fold"/>
</dbReference>
<feature type="compositionally biased region" description="Basic and acidic residues" evidence="4">
    <location>
        <begin position="719"/>
        <end position="729"/>
    </location>
</feature>
<dbReference type="PANTHER" id="PTHR13213">
    <property type="entry name" value="MYB-BINDING PROTEIN 1A FAMILY MEMBER"/>
    <property type="match status" value="1"/>
</dbReference>
<accession>A0AAV7CRH1</accession>
<keyword evidence="3" id="KW-0539">Nucleus</keyword>
<reference evidence="5" key="1">
    <citation type="thesis" date="2020" institute="ProQuest LLC" country="789 East Eisenhower Parkway, Ann Arbor, MI, USA">
        <title>Comparative Genomics and Chromosome Evolution.</title>
        <authorList>
            <person name="Mudd A.B."/>
        </authorList>
    </citation>
    <scope>NUCLEOTIDE SEQUENCE</scope>
    <source>
        <strain evidence="5">237g6f4</strain>
        <tissue evidence="5">Blood</tissue>
    </source>
</reference>
<feature type="compositionally biased region" description="Polar residues" evidence="4">
    <location>
        <begin position="1157"/>
        <end position="1168"/>
    </location>
</feature>
<comment type="subcellular location">
    <subcellularLocation>
        <location evidence="1">Nucleus</location>
    </subcellularLocation>
</comment>
<gene>
    <name evidence="5" type="ORF">GDO81_005656</name>
</gene>
<evidence type="ECO:0000256" key="1">
    <source>
        <dbReference type="ARBA" id="ARBA00004123"/>
    </source>
</evidence>
<feature type="compositionally biased region" description="Basic residues" evidence="4">
    <location>
        <begin position="1212"/>
        <end position="1223"/>
    </location>
</feature>
<dbReference type="Pfam" id="PF04931">
    <property type="entry name" value="DNA_pol_phi"/>
    <property type="match status" value="1"/>
</dbReference>
<feature type="region of interest" description="Disordered" evidence="4">
    <location>
        <begin position="1150"/>
        <end position="1291"/>
    </location>
</feature>
<dbReference type="PANTHER" id="PTHR13213:SF2">
    <property type="entry name" value="MYB-BINDING PROTEIN 1A"/>
    <property type="match status" value="1"/>
</dbReference>
<comment type="similarity">
    <text evidence="2">Belongs to the MYBBP1A family.</text>
</comment>
<feature type="compositionally biased region" description="Basic residues" evidence="4">
    <location>
        <begin position="1169"/>
        <end position="1187"/>
    </location>
</feature>
<dbReference type="GO" id="GO:0003723">
    <property type="term" value="F:RNA binding"/>
    <property type="evidence" value="ECO:0007669"/>
    <property type="project" value="TreeGrafter"/>
</dbReference>
<dbReference type="EMBL" id="WNYA01000002">
    <property type="protein sequence ID" value="KAG8587411.1"/>
    <property type="molecule type" value="Genomic_DNA"/>
</dbReference>
<dbReference type="Proteomes" id="UP000824782">
    <property type="component" value="Unassembled WGS sequence"/>
</dbReference>
<comment type="caution">
    <text evidence="5">The sequence shown here is derived from an EMBL/GenBank/DDBJ whole genome shotgun (WGS) entry which is preliminary data.</text>
</comment>
<evidence type="ECO:0008006" key="7">
    <source>
        <dbReference type="Google" id="ProtNLM"/>
    </source>
</evidence>
<evidence type="ECO:0000256" key="4">
    <source>
        <dbReference type="SAM" id="MobiDB-lite"/>
    </source>
</evidence>
<sequence>MAVQTVSGMNGMEVASKKTKKTSNNSSKEGGILQQNRQFLDFFWDIAKPDQNVRLAATENLIQYLKTSDKSDELKYTFKRLVDGLAATREPARPGFSLALAQVLQCFEEVPLSTVLEHINQKHSLRKGNKKLIRNAAFGNFFGVLALFQSGRLVKDPKVLLQCVQLLQSLAEYKEHLKDLPQKTLVDILSEIPESIFEEVLFEALQSDLQSAFTSPERLHLLFVGLQKFPKVLKHKKINKLLGTSSVVTQENIPKLVELLKIAAKSVIKEMRLPGVALDALKIALKEDAFELFWKEVVENGLARDDSRPCLYMCYRLLGAALPLLDKDQLQLILHSNVMLRYGEHVVFTQPADRFKFSPEMERYVDTFLESCDDSEKQMTVLIGFSSLTNQGCPVIPTTWKVIKHVKPDVLQKYINWLKDMFLQPDIESCLDFTTKRQKEKQEHPNMKSQFVFRLRKWIIPRLANIVDNFEVKKEESQVMDIARFILFHAFFDAKLPAIDIPEAETVVSVPLNDQSRSQVVNAFFSMLFNLNYLPLLGKDPVDMEKQRHVLGVTSDGILWIHWLVRYADQLLSHGKPVMAVKPFTEEQKGAWDRMLHDVEKLQKKSKKSNSMEYSAYQQLLLLIGIHLFKAPEESAELLNDVHSCLKKAKKKEEEPEWVEVMVEILLSLYSQPSKLFRMVSRNVFKKICPFLTKNALQLILDVFDPEAEQNEEGAIVVTDDKDQKKSSEDQEEESSSDEDSSEEDGDDDKESDNDELTVDEDLNEVFRKQLMEALQAGKSLGGEDSDEEVDDETMMALDENLSSLFAEHKKRIQAKKDEKAKIREEKILRKGFKIKVLDLIEVFVTKQPESPLVFSVIEPMISLIEQSMSSESTQQDQDFLRKTADIFMNGLCKSRRYCKDVSELKDDLHDMMERLLKRATKQKDSSVALYCFSASLYLFKVLKGNKTEQPQVEEKKSKKKISSAQTGVLDCLDLQRVTSLYQEALQGFMTKRNSPLTLAMFLDLFNRFPFICKPLLSIVLKAVKDGARQHQQAQACSLLQHALQNSCLKQTLSPSEWVDIVKEGVTQVTETLKMIDEIKVKVDQEKLIKCFELLCFLIKTITKQTLDIGLEELPAVLQTLIKKEGFGKSTRIEDLYWNVMTLLGFTRPKKAKKNPDQNVAPETNNVSQKKKGFLPETKKRKNRKKATPGNEQNPTDEEEKKETSEQPGVTKSKKKKNKKRARPTGGGKMEAPEHQAGTKSKKKNKKKRMSGQQEAEDKDNLKEAPVKKKAKPNSEGEGDLQNKRTKRKKK</sequence>
<feature type="region of interest" description="Disordered" evidence="4">
    <location>
        <begin position="711"/>
        <end position="759"/>
    </location>
</feature>
<dbReference type="SUPFAM" id="SSF48371">
    <property type="entry name" value="ARM repeat"/>
    <property type="match status" value="1"/>
</dbReference>
<evidence type="ECO:0000313" key="6">
    <source>
        <dbReference type="Proteomes" id="UP000824782"/>
    </source>
</evidence>
<feature type="compositionally biased region" description="Acidic residues" evidence="4">
    <location>
        <begin position="730"/>
        <end position="759"/>
    </location>
</feature>
<dbReference type="GO" id="GO:0005730">
    <property type="term" value="C:nucleolus"/>
    <property type="evidence" value="ECO:0007669"/>
    <property type="project" value="InterPro"/>
</dbReference>
<dbReference type="GO" id="GO:0003714">
    <property type="term" value="F:transcription corepressor activity"/>
    <property type="evidence" value="ECO:0007669"/>
    <property type="project" value="TreeGrafter"/>
</dbReference>
<keyword evidence="6" id="KW-1185">Reference proteome</keyword>
<evidence type="ECO:0000313" key="5">
    <source>
        <dbReference type="EMBL" id="KAG8587411.1"/>
    </source>
</evidence>
<evidence type="ECO:0000256" key="3">
    <source>
        <dbReference type="ARBA" id="ARBA00023242"/>
    </source>
</evidence>
<protein>
    <recommendedName>
        <fullName evidence="7">Myb-binding protein 1A</fullName>
    </recommendedName>
</protein>
<dbReference type="GO" id="GO:0043565">
    <property type="term" value="F:sequence-specific DNA binding"/>
    <property type="evidence" value="ECO:0007669"/>
    <property type="project" value="TreeGrafter"/>
</dbReference>
<dbReference type="InterPro" id="IPR007015">
    <property type="entry name" value="DNA_pol_V/MYBBP1A"/>
</dbReference>
<evidence type="ECO:0000256" key="2">
    <source>
        <dbReference type="ARBA" id="ARBA00006809"/>
    </source>
</evidence>
<organism evidence="5 6">
    <name type="scientific">Engystomops pustulosus</name>
    <name type="common">Tungara frog</name>
    <name type="synonym">Physalaemus pustulosus</name>
    <dbReference type="NCBI Taxonomy" id="76066"/>
    <lineage>
        <taxon>Eukaryota</taxon>
        <taxon>Metazoa</taxon>
        <taxon>Chordata</taxon>
        <taxon>Craniata</taxon>
        <taxon>Vertebrata</taxon>
        <taxon>Euteleostomi</taxon>
        <taxon>Amphibia</taxon>
        <taxon>Batrachia</taxon>
        <taxon>Anura</taxon>
        <taxon>Neobatrachia</taxon>
        <taxon>Hyloidea</taxon>
        <taxon>Leptodactylidae</taxon>
        <taxon>Leiuperinae</taxon>
        <taxon>Engystomops</taxon>
    </lineage>
</organism>
<feature type="region of interest" description="Disordered" evidence="4">
    <location>
        <begin position="1"/>
        <end position="29"/>
    </location>
</feature>
<proteinExistence type="inferred from homology"/>
<feature type="compositionally biased region" description="Basic residues" evidence="4">
    <location>
        <begin position="1240"/>
        <end position="1250"/>
    </location>
</feature>